<feature type="transmembrane region" description="Helical" evidence="1">
    <location>
        <begin position="306"/>
        <end position="325"/>
    </location>
</feature>
<evidence type="ECO:0000313" key="2">
    <source>
        <dbReference type="EMBL" id="CAD8117625.1"/>
    </source>
</evidence>
<name>A0A8S1QRV4_9CILI</name>
<organism evidence="2 3">
    <name type="scientific">Paramecium sonneborni</name>
    <dbReference type="NCBI Taxonomy" id="65129"/>
    <lineage>
        <taxon>Eukaryota</taxon>
        <taxon>Sar</taxon>
        <taxon>Alveolata</taxon>
        <taxon>Ciliophora</taxon>
        <taxon>Intramacronucleata</taxon>
        <taxon>Oligohymenophorea</taxon>
        <taxon>Peniculida</taxon>
        <taxon>Parameciidae</taxon>
        <taxon>Paramecium</taxon>
    </lineage>
</organism>
<comment type="caution">
    <text evidence="2">The sequence shown here is derived from an EMBL/GenBank/DDBJ whole genome shotgun (WGS) entry which is preliminary data.</text>
</comment>
<reference evidence="2" key="1">
    <citation type="submission" date="2021-01" db="EMBL/GenBank/DDBJ databases">
        <authorList>
            <consortium name="Genoscope - CEA"/>
            <person name="William W."/>
        </authorList>
    </citation>
    <scope>NUCLEOTIDE SEQUENCE</scope>
</reference>
<dbReference type="AlphaFoldDB" id="A0A8S1QRV4"/>
<keyword evidence="1" id="KW-1133">Transmembrane helix</keyword>
<evidence type="ECO:0000313" key="3">
    <source>
        <dbReference type="Proteomes" id="UP000692954"/>
    </source>
</evidence>
<keyword evidence="1" id="KW-0472">Membrane</keyword>
<feature type="transmembrane region" description="Helical" evidence="1">
    <location>
        <begin position="235"/>
        <end position="258"/>
    </location>
</feature>
<gene>
    <name evidence="2" type="ORF">PSON_ATCC_30995.1.T1140121</name>
</gene>
<keyword evidence="3" id="KW-1185">Reference proteome</keyword>
<protein>
    <recommendedName>
        <fullName evidence="4">Transmembrane protein</fullName>
    </recommendedName>
</protein>
<feature type="transmembrane region" description="Helical" evidence="1">
    <location>
        <begin position="160"/>
        <end position="182"/>
    </location>
</feature>
<proteinExistence type="predicted"/>
<sequence length="349" mass="42341">MEKQHKETIDQMNKQMHILKKDLGKSTESYRQLIKQNEHLKESVEHLPKAIMHTEGEVNGRIKDKNFVIQIIDQRRQITVVNILHQVLIYNLKIQLDIQLHLNLNLNIINQSNSIIKYNIAILKNKIYLLNIITSQNNMLNLLLKDLKLYKLANIYQKEALLIIISKEVLLMLSLTFVMHNYINLHKEIKVKEIVLKLQILILKIILILIIKLLHKKLYQKLRKLMKPFKDYLNLNDFIIYAFQFYNTLIFKSFHLYFFKSLKLFHLLIYLYNHFLYYSLLFYNLSLIFTTKNKTIQFYQSYFIQLFQYLLKIFHLMFSFLIFIFQQQYLNEIILINFFFFQQNFNISI</sequence>
<dbReference type="EMBL" id="CAJJDN010000114">
    <property type="protein sequence ID" value="CAD8117625.1"/>
    <property type="molecule type" value="Genomic_DNA"/>
</dbReference>
<accession>A0A8S1QRV4</accession>
<keyword evidence="1" id="KW-0812">Transmembrane</keyword>
<feature type="transmembrane region" description="Helical" evidence="1">
    <location>
        <begin position="264"/>
        <end position="285"/>
    </location>
</feature>
<evidence type="ECO:0008006" key="4">
    <source>
        <dbReference type="Google" id="ProtNLM"/>
    </source>
</evidence>
<dbReference type="Proteomes" id="UP000692954">
    <property type="component" value="Unassembled WGS sequence"/>
</dbReference>
<evidence type="ECO:0000256" key="1">
    <source>
        <dbReference type="SAM" id="Phobius"/>
    </source>
</evidence>
<feature type="transmembrane region" description="Helical" evidence="1">
    <location>
        <begin position="194"/>
        <end position="214"/>
    </location>
</feature>